<dbReference type="InterPro" id="IPR003593">
    <property type="entry name" value="AAA+_ATPase"/>
</dbReference>
<dbReference type="GO" id="GO:0003924">
    <property type="term" value="F:GTPase activity"/>
    <property type="evidence" value="ECO:0007669"/>
    <property type="project" value="UniProtKB-UniRule"/>
</dbReference>
<dbReference type="KEGG" id="bid:Bind_3351"/>
<comment type="domain">
    <text evidence="10">Composed of three domains: the N-terminal N domain, which is responsible for interactions with the ribosome, the central G domain, which binds GTP, and the C-terminal M domain, which binds the RNA and the signal sequence of the RNC.</text>
</comment>
<evidence type="ECO:0000256" key="6">
    <source>
        <dbReference type="ARBA" id="ARBA00023134"/>
    </source>
</evidence>
<evidence type="ECO:0000256" key="10">
    <source>
        <dbReference type="HAMAP-Rule" id="MF_00306"/>
    </source>
</evidence>
<comment type="function">
    <text evidence="10">Involved in targeting and insertion of nascent membrane proteins into the cytoplasmic membrane. Binds to the hydrophobic signal sequence of the ribosome-nascent chain (RNC) as it emerges from the ribosomes. The SRP-RNC complex is then targeted to the cytoplasmic membrane where it interacts with the SRP receptor FtsY. Interaction with FtsY leads to the transfer of the RNC complex to the Sec translocase for insertion into the membrane, the hydrolysis of GTP by both Ffh and FtsY, and the dissociation of the SRP-FtsY complex into the individual components.</text>
</comment>
<dbReference type="OrthoDB" id="9804720at2"/>
<dbReference type="eggNOG" id="COG0541">
    <property type="taxonomic scope" value="Bacteria"/>
</dbReference>
<reference evidence="14" key="1">
    <citation type="submission" date="2008-03" db="EMBL/GenBank/DDBJ databases">
        <title>Complete sequence of chromosome of Beijerinckia indica subsp. indica ATCC 9039.</title>
        <authorList>
            <consortium name="US DOE Joint Genome Institute"/>
            <person name="Copeland A."/>
            <person name="Lucas S."/>
            <person name="Lapidus A."/>
            <person name="Glavina del Rio T."/>
            <person name="Dalin E."/>
            <person name="Tice H."/>
            <person name="Bruce D."/>
            <person name="Goodwin L."/>
            <person name="Pitluck S."/>
            <person name="LaButti K."/>
            <person name="Schmutz J."/>
            <person name="Larimer F."/>
            <person name="Land M."/>
            <person name="Hauser L."/>
            <person name="Kyrpides N."/>
            <person name="Mikhailova N."/>
            <person name="Dunfield P.F."/>
            <person name="Dedysh S.N."/>
            <person name="Liesack W."/>
            <person name="Saw J.H."/>
            <person name="Alam M."/>
            <person name="Chen Y."/>
            <person name="Murrell J.C."/>
            <person name="Richardson P."/>
        </authorList>
    </citation>
    <scope>NUCLEOTIDE SEQUENCE [LARGE SCALE GENOMIC DNA]</scope>
    <source>
        <strain evidence="14">ATCC 9039 / DSM 1715 / NCIMB 8712</strain>
    </source>
</reference>
<dbReference type="SMART" id="SM00963">
    <property type="entry name" value="SRP54_N"/>
    <property type="match status" value="1"/>
</dbReference>
<dbReference type="SMART" id="SM00382">
    <property type="entry name" value="AAA"/>
    <property type="match status" value="1"/>
</dbReference>
<evidence type="ECO:0000256" key="3">
    <source>
        <dbReference type="ARBA" id="ARBA00022741"/>
    </source>
</evidence>
<evidence type="ECO:0000259" key="12">
    <source>
        <dbReference type="PROSITE" id="PS00300"/>
    </source>
</evidence>
<dbReference type="Gene3D" id="3.40.50.300">
    <property type="entry name" value="P-loop containing nucleotide triphosphate hydrolases"/>
    <property type="match status" value="1"/>
</dbReference>
<gene>
    <name evidence="10" type="primary">ffh</name>
    <name evidence="13" type="ordered locus">Bind_3351</name>
</gene>
<dbReference type="CDD" id="cd18539">
    <property type="entry name" value="SRP_G"/>
    <property type="match status" value="1"/>
</dbReference>
<keyword evidence="6 10" id="KW-0342">GTP-binding</keyword>
<dbReference type="PANTHER" id="PTHR11564:SF5">
    <property type="entry name" value="SIGNAL RECOGNITION PARTICLE SUBUNIT SRP54"/>
    <property type="match status" value="1"/>
</dbReference>
<keyword evidence="3 10" id="KW-0547">Nucleotide-binding</keyword>
<comment type="catalytic activity">
    <reaction evidence="9 10">
        <text>GTP + H2O = GDP + phosphate + H(+)</text>
        <dbReference type="Rhea" id="RHEA:19669"/>
        <dbReference type="ChEBI" id="CHEBI:15377"/>
        <dbReference type="ChEBI" id="CHEBI:15378"/>
        <dbReference type="ChEBI" id="CHEBI:37565"/>
        <dbReference type="ChEBI" id="CHEBI:43474"/>
        <dbReference type="ChEBI" id="CHEBI:58189"/>
        <dbReference type="EC" id="3.6.5.4"/>
    </reaction>
</comment>
<evidence type="ECO:0000256" key="5">
    <source>
        <dbReference type="ARBA" id="ARBA00022884"/>
    </source>
</evidence>
<keyword evidence="8 10" id="KW-0687">Ribonucleoprotein</keyword>
<dbReference type="InterPro" id="IPR000897">
    <property type="entry name" value="SRP54_GTPase_dom"/>
</dbReference>
<accession>B2IDX6</accession>
<evidence type="ECO:0000256" key="8">
    <source>
        <dbReference type="ARBA" id="ARBA00023274"/>
    </source>
</evidence>
<dbReference type="EMBL" id="CP001016">
    <property type="protein sequence ID" value="ACB96908.1"/>
    <property type="molecule type" value="Genomic_DNA"/>
</dbReference>
<evidence type="ECO:0000313" key="14">
    <source>
        <dbReference type="Proteomes" id="UP000001695"/>
    </source>
</evidence>
<dbReference type="Pfam" id="PF00448">
    <property type="entry name" value="SRP54"/>
    <property type="match status" value="1"/>
</dbReference>
<dbReference type="SUPFAM" id="SSF52540">
    <property type="entry name" value="P-loop containing nucleoside triphosphate hydrolases"/>
    <property type="match status" value="1"/>
</dbReference>
<feature type="binding site" evidence="10">
    <location>
        <begin position="190"/>
        <end position="194"/>
    </location>
    <ligand>
        <name>GTP</name>
        <dbReference type="ChEBI" id="CHEBI:37565"/>
    </ligand>
</feature>
<dbReference type="Gene3D" id="1.10.260.30">
    <property type="entry name" value="Signal recognition particle, SRP54 subunit, M-domain"/>
    <property type="match status" value="1"/>
</dbReference>
<dbReference type="SUPFAM" id="SSF47446">
    <property type="entry name" value="Signal peptide-binding domain"/>
    <property type="match status" value="1"/>
</dbReference>
<dbReference type="GO" id="GO:0005886">
    <property type="term" value="C:plasma membrane"/>
    <property type="evidence" value="ECO:0007669"/>
    <property type="project" value="UniProtKB-SubCell"/>
</dbReference>
<dbReference type="GO" id="GO:0048500">
    <property type="term" value="C:signal recognition particle"/>
    <property type="evidence" value="ECO:0007669"/>
    <property type="project" value="UniProtKB-UniRule"/>
</dbReference>
<dbReference type="PANTHER" id="PTHR11564">
    <property type="entry name" value="SIGNAL RECOGNITION PARTICLE 54K PROTEIN SRP54"/>
    <property type="match status" value="1"/>
</dbReference>
<keyword evidence="14" id="KW-1185">Reference proteome</keyword>
<protein>
    <recommendedName>
        <fullName evidence="10">Signal recognition particle protein</fullName>
        <ecNumber evidence="10">3.6.5.4</ecNumber>
    </recommendedName>
    <alternativeName>
        <fullName evidence="10">Fifty-four homolog</fullName>
    </alternativeName>
</protein>
<keyword evidence="7 10" id="KW-0733">Signal recognition particle</keyword>
<comment type="subunit">
    <text evidence="10">Part of the signal recognition particle protein translocation system, which is composed of SRP and FtsY. SRP is a ribonucleoprotein composed of Ffh and a 4.5S RNA molecule.</text>
</comment>
<feature type="domain" description="SRP54-type proteins GTP-binding" evidence="12">
    <location>
        <begin position="269"/>
        <end position="282"/>
    </location>
</feature>
<dbReference type="NCBIfam" id="TIGR00959">
    <property type="entry name" value="ffh"/>
    <property type="match status" value="1"/>
</dbReference>
<dbReference type="GO" id="GO:0006614">
    <property type="term" value="P:SRP-dependent cotranslational protein targeting to membrane"/>
    <property type="evidence" value="ECO:0007669"/>
    <property type="project" value="InterPro"/>
</dbReference>
<dbReference type="GO" id="GO:0005525">
    <property type="term" value="F:GTP binding"/>
    <property type="evidence" value="ECO:0007669"/>
    <property type="project" value="UniProtKB-UniRule"/>
</dbReference>
<keyword evidence="10" id="KW-0963">Cytoplasm</keyword>
<dbReference type="Gene3D" id="1.20.120.140">
    <property type="entry name" value="Signal recognition particle SRP54, nucleotide-binding domain"/>
    <property type="match status" value="1"/>
</dbReference>
<evidence type="ECO:0000256" key="4">
    <source>
        <dbReference type="ARBA" id="ARBA00022801"/>
    </source>
</evidence>
<dbReference type="Pfam" id="PF02978">
    <property type="entry name" value="SRP_SPB"/>
    <property type="match status" value="1"/>
</dbReference>
<dbReference type="InterPro" id="IPR042101">
    <property type="entry name" value="SRP54_N_sf"/>
</dbReference>
<dbReference type="RefSeq" id="WP_012386256.1">
    <property type="nucleotide sequence ID" value="NC_010581.1"/>
</dbReference>
<comment type="subcellular location">
    <subcellularLocation>
        <location evidence="1">Cell inner membrane</location>
        <topology evidence="1">Peripheral membrane protein</topology>
        <orientation evidence="1">Cytoplasmic side</orientation>
    </subcellularLocation>
    <subcellularLocation>
        <location evidence="10">Cytoplasm</location>
    </subcellularLocation>
    <text evidence="10">The SRP-RNC complex is targeted to the cytoplasmic membrane.</text>
</comment>
<keyword evidence="4 10" id="KW-0378">Hydrolase</keyword>
<evidence type="ECO:0000256" key="1">
    <source>
        <dbReference type="ARBA" id="ARBA00004515"/>
    </source>
</evidence>
<feature type="binding site" evidence="10">
    <location>
        <begin position="107"/>
        <end position="114"/>
    </location>
    <ligand>
        <name>GTP</name>
        <dbReference type="ChEBI" id="CHEBI:37565"/>
    </ligand>
</feature>
<dbReference type="InterPro" id="IPR004780">
    <property type="entry name" value="SRP"/>
</dbReference>
<dbReference type="InterPro" id="IPR004125">
    <property type="entry name" value="Signal_recog_particle_SRP54_M"/>
</dbReference>
<dbReference type="SMART" id="SM00962">
    <property type="entry name" value="SRP54"/>
    <property type="match status" value="1"/>
</dbReference>
<dbReference type="InterPro" id="IPR036891">
    <property type="entry name" value="Signal_recog_part_SRP54_M_sf"/>
</dbReference>
<name>B2IDX6_BEII9</name>
<feature type="binding site" evidence="10">
    <location>
        <begin position="248"/>
        <end position="251"/>
    </location>
    <ligand>
        <name>GTP</name>
        <dbReference type="ChEBI" id="CHEBI:37565"/>
    </ligand>
</feature>
<evidence type="ECO:0000313" key="13">
    <source>
        <dbReference type="EMBL" id="ACB96908.1"/>
    </source>
</evidence>
<reference evidence="13 14" key="2">
    <citation type="journal article" date="2010" name="J. Bacteriol.">
        <title>Complete genome sequence of Beijerinckia indica subsp. indica.</title>
        <authorList>
            <person name="Tamas I."/>
            <person name="Dedysh S.N."/>
            <person name="Liesack W."/>
            <person name="Stott M.B."/>
            <person name="Alam M."/>
            <person name="Murrell J.C."/>
            <person name="Dunfield P.F."/>
        </authorList>
    </citation>
    <scope>NUCLEOTIDE SEQUENCE [LARGE SCALE GENOMIC DNA]</scope>
    <source>
        <strain evidence="14">ATCC 9039 / DSM 1715 / NCIMB 8712</strain>
    </source>
</reference>
<evidence type="ECO:0000256" key="9">
    <source>
        <dbReference type="ARBA" id="ARBA00048027"/>
    </source>
</evidence>
<dbReference type="GO" id="GO:0008312">
    <property type="term" value="F:7S RNA binding"/>
    <property type="evidence" value="ECO:0007669"/>
    <property type="project" value="InterPro"/>
</dbReference>
<sequence>MFEGLSERLSGIFDALTQRGALNEEDVDIALREVRRALLEADVSLDVVRSFVDKVRNRALGSNVVRSVTPGQMVVKIVNDVMIETLGKTVEPIDLDAAPPVGIMMVGLQGAGKTTTTAKIAKRLTDRFKRKVLMASLDVKRPAAQEQLAVLGKQINVATLPIIAGQTPVQIAQRAEQAARLQGFDVVLLDTAGRTHIDEALMAEMAEIKAASSPHEILLVVDSLTGQDAVNLAKNFDDRVGITGIVLTRIDGDGRGGAALSMRAVTGKPIKLIGTGEKIDALEDFYPDRIANRILGMGDIVSLVEKAAQTIDAEKAEKMAAKLRKGKFDLEDLSDQLAQAEKLGGISGIMGMLPGMGKLKDQLASANIDDKVIKRQRSIILSMTPQERRNPDLIKASRKKRIAAGSGMKVEDVNKLLKQHRQMADLMKAFGGGKMGKMGKMASMLGGKGLGGGLGALGGGLGGLGGGMPSAEDLAALQKQFGQLPQPGANPGPAPGLPPAPPAGLPKLPADPSSLFGAPPTQPGGKSGGLPGLGGMKLPGLGGFNPFAKKK</sequence>
<dbReference type="Proteomes" id="UP000001695">
    <property type="component" value="Chromosome"/>
</dbReference>
<dbReference type="InterPro" id="IPR013822">
    <property type="entry name" value="Signal_recog_particl_SRP54_hlx"/>
</dbReference>
<dbReference type="STRING" id="395963.Bind_3351"/>
<dbReference type="AlphaFoldDB" id="B2IDX6"/>
<dbReference type="HOGENOM" id="CLU_009301_6_0_5"/>
<keyword evidence="5 10" id="KW-0694">RNA-binding</keyword>
<organism evidence="13 14">
    <name type="scientific">Beijerinckia indica subsp. indica (strain ATCC 9039 / DSM 1715 / NCIMB 8712)</name>
    <dbReference type="NCBI Taxonomy" id="395963"/>
    <lineage>
        <taxon>Bacteria</taxon>
        <taxon>Pseudomonadati</taxon>
        <taxon>Pseudomonadota</taxon>
        <taxon>Alphaproteobacteria</taxon>
        <taxon>Hyphomicrobiales</taxon>
        <taxon>Beijerinckiaceae</taxon>
        <taxon>Beijerinckia</taxon>
    </lineage>
</organism>
<dbReference type="PROSITE" id="PS00300">
    <property type="entry name" value="SRP54"/>
    <property type="match status" value="1"/>
</dbReference>
<feature type="region of interest" description="Disordered" evidence="11">
    <location>
        <begin position="482"/>
        <end position="551"/>
    </location>
</feature>
<evidence type="ECO:0000256" key="7">
    <source>
        <dbReference type="ARBA" id="ARBA00023135"/>
    </source>
</evidence>
<proteinExistence type="inferred from homology"/>
<feature type="compositionally biased region" description="Gly residues" evidence="11">
    <location>
        <begin position="525"/>
        <end position="543"/>
    </location>
</feature>
<dbReference type="InterPro" id="IPR027417">
    <property type="entry name" value="P-loop_NTPase"/>
</dbReference>
<comment type="similarity">
    <text evidence="2 10">Belongs to the GTP-binding SRP family. SRP54 subfamily.</text>
</comment>
<evidence type="ECO:0000256" key="2">
    <source>
        <dbReference type="ARBA" id="ARBA00005450"/>
    </source>
</evidence>
<dbReference type="InterPro" id="IPR022941">
    <property type="entry name" value="SRP54"/>
</dbReference>
<evidence type="ECO:0000256" key="11">
    <source>
        <dbReference type="SAM" id="MobiDB-lite"/>
    </source>
</evidence>
<dbReference type="HAMAP" id="MF_00306">
    <property type="entry name" value="SRP54"/>
    <property type="match status" value="1"/>
</dbReference>
<dbReference type="Pfam" id="PF02881">
    <property type="entry name" value="SRP54_N"/>
    <property type="match status" value="1"/>
</dbReference>
<feature type="compositionally biased region" description="Pro residues" evidence="11">
    <location>
        <begin position="488"/>
        <end position="504"/>
    </location>
</feature>
<dbReference type="EC" id="3.6.5.4" evidence="10"/>